<sequence>MSARHLPPELLLEVFGAGLGSADLARVCCACQHFRDIAEPILYTTVSLASTVQLRSFIGALRARPGRGDLARALKVDWSKSLLEGTGLPETPFLGFWRFHTRSAFADDGPDGGELSVLDGIDQEAKARGMAHGLRRGIQEQIAPALVVLLLDMLPNLRSLHVVPSTVEFWFWAAFPNPCHPDAPKRIPQGLQSLESLDVHYGSDNDDFASLLNNGVGFAHIKLIVALLLPNLRRLSFSGDDGDDEVWENRYSEDWDDDNSHLDMARLAGRSGVTDLKLRGTEMLPEVLMPILDMLRAPERVHLEQEDEADFAPFDAFLARPTLRSFALVEYPGDYLQREEDWEPLATLRTRDHLTHLALPVRALARDGEDLARSVPRGVEHLDLAYASAAELRDDADRLVKLVHALAEPGRRVQRLTVRPAVRDLHSGRVRAACAASGIAFYEEPWIEAPDMRVDPYGDSEYDDSDDMYEDEYDPDYDDFDAYGDVYMDDIDAFGEDDDDDDDDMDEDEDEDETDEDDG</sequence>
<protein>
    <recommendedName>
        <fullName evidence="2">F-box domain-containing protein</fullName>
    </recommendedName>
</protein>
<dbReference type="EMBL" id="JH687866">
    <property type="protein sequence ID" value="EJD36264.1"/>
    <property type="molecule type" value="Genomic_DNA"/>
</dbReference>
<accession>J0WU32</accession>
<dbReference type="Gene3D" id="1.20.1280.50">
    <property type="match status" value="1"/>
</dbReference>
<dbReference type="InParanoid" id="J0WU32"/>
<feature type="compositionally biased region" description="Acidic residues" evidence="1">
    <location>
        <begin position="458"/>
        <end position="519"/>
    </location>
</feature>
<reference evidence="4" key="1">
    <citation type="journal article" date="2012" name="Science">
        <title>The Paleozoic origin of enzymatic lignin decomposition reconstructed from 31 fungal genomes.</title>
        <authorList>
            <person name="Floudas D."/>
            <person name="Binder M."/>
            <person name="Riley R."/>
            <person name="Barry K."/>
            <person name="Blanchette R.A."/>
            <person name="Henrissat B."/>
            <person name="Martinez A.T."/>
            <person name="Otillar R."/>
            <person name="Spatafora J.W."/>
            <person name="Yadav J.S."/>
            <person name="Aerts A."/>
            <person name="Benoit I."/>
            <person name="Boyd A."/>
            <person name="Carlson A."/>
            <person name="Copeland A."/>
            <person name="Coutinho P.M."/>
            <person name="de Vries R.P."/>
            <person name="Ferreira P."/>
            <person name="Findley K."/>
            <person name="Foster B."/>
            <person name="Gaskell J."/>
            <person name="Glotzer D."/>
            <person name="Gorecki P."/>
            <person name="Heitman J."/>
            <person name="Hesse C."/>
            <person name="Hori C."/>
            <person name="Igarashi K."/>
            <person name="Jurgens J.A."/>
            <person name="Kallen N."/>
            <person name="Kersten P."/>
            <person name="Kohler A."/>
            <person name="Kuees U."/>
            <person name="Kumar T.K.A."/>
            <person name="Kuo A."/>
            <person name="LaButti K."/>
            <person name="Larrondo L.F."/>
            <person name="Lindquist E."/>
            <person name="Ling A."/>
            <person name="Lombard V."/>
            <person name="Lucas S."/>
            <person name="Lundell T."/>
            <person name="Martin R."/>
            <person name="McLaughlin D.J."/>
            <person name="Morgenstern I."/>
            <person name="Morin E."/>
            <person name="Murat C."/>
            <person name="Nagy L.G."/>
            <person name="Nolan M."/>
            <person name="Ohm R.A."/>
            <person name="Patyshakuliyeva A."/>
            <person name="Rokas A."/>
            <person name="Ruiz-Duenas F.J."/>
            <person name="Sabat G."/>
            <person name="Salamov A."/>
            <person name="Samejima M."/>
            <person name="Schmutz J."/>
            <person name="Slot J.C."/>
            <person name="St John F."/>
            <person name="Stenlid J."/>
            <person name="Sun H."/>
            <person name="Sun S."/>
            <person name="Syed K."/>
            <person name="Tsang A."/>
            <person name="Wiebenga A."/>
            <person name="Young D."/>
            <person name="Pisabarro A."/>
            <person name="Eastwood D.C."/>
            <person name="Martin F."/>
            <person name="Cullen D."/>
            <person name="Grigoriev I.V."/>
            <person name="Hibbett D.S."/>
        </authorList>
    </citation>
    <scope>NUCLEOTIDE SEQUENCE [LARGE SCALE GENOMIC DNA]</scope>
    <source>
        <strain evidence="4">TFB10046</strain>
    </source>
</reference>
<keyword evidence="4" id="KW-1185">Reference proteome</keyword>
<organism evidence="3 4">
    <name type="scientific">Auricularia subglabra (strain TFB-10046 / SS5)</name>
    <name type="common">White-rot fungus</name>
    <name type="synonym">Auricularia delicata (strain TFB10046)</name>
    <dbReference type="NCBI Taxonomy" id="717982"/>
    <lineage>
        <taxon>Eukaryota</taxon>
        <taxon>Fungi</taxon>
        <taxon>Dikarya</taxon>
        <taxon>Basidiomycota</taxon>
        <taxon>Agaricomycotina</taxon>
        <taxon>Agaricomycetes</taxon>
        <taxon>Auriculariales</taxon>
        <taxon>Auriculariaceae</taxon>
        <taxon>Auricularia</taxon>
    </lineage>
</organism>
<feature type="region of interest" description="Disordered" evidence="1">
    <location>
        <begin position="452"/>
        <end position="519"/>
    </location>
</feature>
<dbReference type="AlphaFoldDB" id="J0WU32"/>
<evidence type="ECO:0000313" key="3">
    <source>
        <dbReference type="EMBL" id="EJD36264.1"/>
    </source>
</evidence>
<dbReference type="KEGG" id="adl:AURDEDRAFT_117120"/>
<dbReference type="OrthoDB" id="2520703at2759"/>
<gene>
    <name evidence="3" type="ORF">AURDEDRAFT_117120</name>
</gene>
<dbReference type="InterPro" id="IPR001810">
    <property type="entry name" value="F-box_dom"/>
</dbReference>
<dbReference type="Pfam" id="PF12937">
    <property type="entry name" value="F-box-like"/>
    <property type="match status" value="1"/>
</dbReference>
<evidence type="ECO:0000313" key="4">
    <source>
        <dbReference type="Proteomes" id="UP000006514"/>
    </source>
</evidence>
<proteinExistence type="predicted"/>
<name>J0WU32_AURST</name>
<dbReference type="Proteomes" id="UP000006514">
    <property type="component" value="Unassembled WGS sequence"/>
</dbReference>
<evidence type="ECO:0000259" key="2">
    <source>
        <dbReference type="Pfam" id="PF12937"/>
    </source>
</evidence>
<evidence type="ECO:0000256" key="1">
    <source>
        <dbReference type="SAM" id="MobiDB-lite"/>
    </source>
</evidence>
<feature type="domain" description="F-box" evidence="2">
    <location>
        <begin position="5"/>
        <end position="48"/>
    </location>
</feature>